<organism evidence="1 2">
    <name type="scientific">Eubacterium ventriosum</name>
    <dbReference type="NCBI Taxonomy" id="39496"/>
    <lineage>
        <taxon>Bacteria</taxon>
        <taxon>Bacillati</taxon>
        <taxon>Bacillota</taxon>
        <taxon>Clostridia</taxon>
        <taxon>Eubacteriales</taxon>
        <taxon>Eubacteriaceae</taxon>
        <taxon>Eubacterium</taxon>
    </lineage>
</organism>
<dbReference type="RefSeq" id="WP_117969253.1">
    <property type="nucleotide sequence ID" value="NZ_CAUBDO010000001.1"/>
</dbReference>
<evidence type="ECO:0008006" key="3">
    <source>
        <dbReference type="Google" id="ProtNLM"/>
    </source>
</evidence>
<evidence type="ECO:0000313" key="1">
    <source>
        <dbReference type="EMBL" id="RHA20727.1"/>
    </source>
</evidence>
<dbReference type="InterPro" id="IPR047175">
    <property type="entry name" value="CotS-like"/>
</dbReference>
<dbReference type="PANTHER" id="PTHR39179">
    <property type="entry name" value="SPORE COAT PROTEIN I"/>
    <property type="match status" value="1"/>
</dbReference>
<dbReference type="Gene3D" id="3.30.200.20">
    <property type="entry name" value="Phosphorylase Kinase, domain 1"/>
    <property type="match status" value="1"/>
</dbReference>
<dbReference type="GO" id="GO:0042601">
    <property type="term" value="C:endospore-forming forespore"/>
    <property type="evidence" value="ECO:0007669"/>
    <property type="project" value="TreeGrafter"/>
</dbReference>
<evidence type="ECO:0000313" key="2">
    <source>
        <dbReference type="Proteomes" id="UP000284779"/>
    </source>
</evidence>
<keyword evidence="2" id="KW-1185">Reference proteome</keyword>
<dbReference type="InterPro" id="IPR011009">
    <property type="entry name" value="Kinase-like_dom_sf"/>
</dbReference>
<dbReference type="Gene3D" id="3.90.1200.10">
    <property type="match status" value="1"/>
</dbReference>
<name>A0A413RD23_9FIRM</name>
<dbReference type="AlphaFoldDB" id="A0A413RD23"/>
<comment type="caution">
    <text evidence="1">The sequence shown here is derived from an EMBL/GenBank/DDBJ whole genome shotgun (WGS) entry which is preliminary data.</text>
</comment>
<sequence length="327" mass="39101">MNERALTVFEQYELDITETFKIRGNYGCNTPDGKYILQEYDNSNDKMVSMKSLYNHLESSGIKTDYVIPNKEDRYVSVSEDGYTYILKKWFESQECNINEEKHIVMGAANLGRFHTLCQNSQRFMEETKGFHPGKNMLVIYEKHNKEIINIRNYIKKRKNKNYFELALKEMLVEYYSQADEALKALRQTGYGKMYNNALEHKNLNHGSYNHHNIVLLNGKIAMINMSKINYAPAIQDVYDYLRKVMEKNNWNIDLGRKVLAEYESEKIINQEEHNILKIMFSYPEKFWKIINYYFNSNKAWYSEKNEEKLKQFQNQEEIRKKFIENM</sequence>
<accession>A0A413RD23</accession>
<dbReference type="EMBL" id="QSFD01000001">
    <property type="protein sequence ID" value="RHA20727.1"/>
    <property type="molecule type" value="Genomic_DNA"/>
</dbReference>
<dbReference type="PANTHER" id="PTHR39179:SF1">
    <property type="entry name" value="SPORE COAT PROTEIN I"/>
    <property type="match status" value="1"/>
</dbReference>
<protein>
    <recommendedName>
        <fullName evidence="3">CotS family spore coat protein</fullName>
    </recommendedName>
</protein>
<gene>
    <name evidence="1" type="ORF">DW944_00745</name>
</gene>
<proteinExistence type="predicted"/>
<reference evidence="1 2" key="1">
    <citation type="submission" date="2018-08" db="EMBL/GenBank/DDBJ databases">
        <title>A genome reference for cultivated species of the human gut microbiota.</title>
        <authorList>
            <person name="Zou Y."/>
            <person name="Xue W."/>
            <person name="Luo G."/>
        </authorList>
    </citation>
    <scope>NUCLEOTIDE SEQUENCE [LARGE SCALE GENOMIC DNA]</scope>
    <source>
        <strain evidence="1 2">AM44-11BH</strain>
    </source>
</reference>
<dbReference type="SUPFAM" id="SSF56112">
    <property type="entry name" value="Protein kinase-like (PK-like)"/>
    <property type="match status" value="1"/>
</dbReference>
<dbReference type="Proteomes" id="UP000284779">
    <property type="component" value="Unassembled WGS sequence"/>
</dbReference>